<dbReference type="InterPro" id="IPR031984">
    <property type="entry name" value="SLC3A2_N"/>
</dbReference>
<dbReference type="PANTHER" id="PTHR46673">
    <property type="entry name" value="4F2 CELL-SURFACE ANTIGEN HEAVY CHAIN"/>
    <property type="match status" value="1"/>
</dbReference>
<keyword evidence="5" id="KW-1185">Reference proteome</keyword>
<protein>
    <recommendedName>
        <fullName evidence="3">Glycosyl hydrolase family 13 catalytic domain-containing protein</fullName>
    </recommendedName>
</protein>
<dbReference type="GO" id="GO:0015823">
    <property type="term" value="P:phenylalanine transport"/>
    <property type="evidence" value="ECO:0007669"/>
    <property type="project" value="TreeGrafter"/>
</dbReference>
<dbReference type="GO" id="GO:0005975">
    <property type="term" value="P:carbohydrate metabolic process"/>
    <property type="evidence" value="ECO:0007669"/>
    <property type="project" value="InterPro"/>
</dbReference>
<proteinExistence type="predicted"/>
<name>A0A9D3RVP1_ANGAN</name>
<reference evidence="4" key="1">
    <citation type="submission" date="2021-01" db="EMBL/GenBank/DDBJ databases">
        <title>A chromosome-scale assembly of European eel, Anguilla anguilla.</title>
        <authorList>
            <person name="Henkel C."/>
            <person name="Jong-Raadsen S.A."/>
            <person name="Dufour S."/>
            <person name="Weltzien F.-A."/>
            <person name="Palstra A.P."/>
            <person name="Pelster B."/>
            <person name="Spaink H.P."/>
            <person name="Van Den Thillart G.E."/>
            <person name="Jansen H."/>
            <person name="Zahm M."/>
            <person name="Klopp C."/>
            <person name="Cedric C."/>
            <person name="Louis A."/>
            <person name="Berthelot C."/>
            <person name="Parey E."/>
            <person name="Roest Crollius H."/>
            <person name="Montfort J."/>
            <person name="Robinson-Rechavi M."/>
            <person name="Bucao C."/>
            <person name="Bouchez O."/>
            <person name="Gislard M."/>
            <person name="Lluch J."/>
            <person name="Milhes M."/>
            <person name="Lampietro C."/>
            <person name="Lopez Roques C."/>
            <person name="Donnadieu C."/>
            <person name="Braasch I."/>
            <person name="Desvignes T."/>
            <person name="Postlethwait J."/>
            <person name="Bobe J."/>
            <person name="Guiguen Y."/>
            <person name="Dirks R."/>
        </authorList>
    </citation>
    <scope>NUCLEOTIDE SEQUENCE</scope>
    <source>
        <strain evidence="4">Tag_6206</strain>
        <tissue evidence="4">Liver</tissue>
    </source>
</reference>
<gene>
    <name evidence="4" type="ORF">ANANG_G00166540</name>
</gene>
<feature type="region of interest" description="Disordered" evidence="1">
    <location>
        <begin position="1"/>
        <end position="42"/>
    </location>
</feature>
<feature type="compositionally biased region" description="Basic and acidic residues" evidence="1">
    <location>
        <begin position="1"/>
        <end position="23"/>
    </location>
</feature>
<keyword evidence="2" id="KW-0812">Transmembrane</keyword>
<dbReference type="InterPro" id="IPR042280">
    <property type="entry name" value="SLC3A2"/>
</dbReference>
<keyword evidence="2" id="KW-0472">Membrane</keyword>
<dbReference type="InterPro" id="IPR013780">
    <property type="entry name" value="Glyco_hydro_b"/>
</dbReference>
<keyword evidence="2" id="KW-1133">Transmembrane helix</keyword>
<dbReference type="GO" id="GO:0015173">
    <property type="term" value="F:aromatic amino acid transmembrane transporter activity"/>
    <property type="evidence" value="ECO:0007669"/>
    <property type="project" value="TreeGrafter"/>
</dbReference>
<evidence type="ECO:0000256" key="2">
    <source>
        <dbReference type="SAM" id="Phobius"/>
    </source>
</evidence>
<dbReference type="PANTHER" id="PTHR46673:SF3">
    <property type="entry name" value="SOLUTE CARRIER FAMILY 3 (AMINO ACID TRANSPORTER HEAVY CHAIN), MEMBER 2A-RELATED"/>
    <property type="match status" value="1"/>
</dbReference>
<dbReference type="Proteomes" id="UP001044222">
    <property type="component" value="Chromosome 8"/>
</dbReference>
<evidence type="ECO:0000313" key="4">
    <source>
        <dbReference type="EMBL" id="KAG5844800.1"/>
    </source>
</evidence>
<dbReference type="GO" id="GO:1904273">
    <property type="term" value="P:L-alanine import across plasma membrane"/>
    <property type="evidence" value="ECO:0007669"/>
    <property type="project" value="TreeGrafter"/>
</dbReference>
<dbReference type="GO" id="GO:0016324">
    <property type="term" value="C:apical plasma membrane"/>
    <property type="evidence" value="ECO:0007669"/>
    <property type="project" value="TreeGrafter"/>
</dbReference>
<comment type="caution">
    <text evidence="4">The sequence shown here is derived from an EMBL/GenBank/DDBJ whole genome shotgun (WGS) entry which is preliminary data.</text>
</comment>
<dbReference type="AlphaFoldDB" id="A0A9D3RVP1"/>
<dbReference type="InterPro" id="IPR017853">
    <property type="entry name" value="GH"/>
</dbReference>
<evidence type="ECO:0000313" key="5">
    <source>
        <dbReference type="Proteomes" id="UP001044222"/>
    </source>
</evidence>
<feature type="transmembrane region" description="Helical" evidence="2">
    <location>
        <begin position="81"/>
        <end position="103"/>
    </location>
</feature>
<dbReference type="Pfam" id="PF00128">
    <property type="entry name" value="Alpha-amylase"/>
    <property type="match status" value="1"/>
</dbReference>
<organism evidence="4 5">
    <name type="scientific">Anguilla anguilla</name>
    <name type="common">European freshwater eel</name>
    <name type="synonym">Muraena anguilla</name>
    <dbReference type="NCBI Taxonomy" id="7936"/>
    <lineage>
        <taxon>Eukaryota</taxon>
        <taxon>Metazoa</taxon>
        <taxon>Chordata</taxon>
        <taxon>Craniata</taxon>
        <taxon>Vertebrata</taxon>
        <taxon>Euteleostomi</taxon>
        <taxon>Actinopterygii</taxon>
        <taxon>Neopterygii</taxon>
        <taxon>Teleostei</taxon>
        <taxon>Anguilliformes</taxon>
        <taxon>Anguillidae</taxon>
        <taxon>Anguilla</taxon>
    </lineage>
</organism>
<dbReference type="GO" id="GO:0016323">
    <property type="term" value="C:basolateral plasma membrane"/>
    <property type="evidence" value="ECO:0007669"/>
    <property type="project" value="TreeGrafter"/>
</dbReference>
<dbReference type="Gene3D" id="3.20.20.80">
    <property type="entry name" value="Glycosidases"/>
    <property type="match status" value="1"/>
</dbReference>
<dbReference type="InterPro" id="IPR006047">
    <property type="entry name" value="GH13_cat_dom"/>
</dbReference>
<dbReference type="Pfam" id="PF16028">
    <property type="entry name" value="SLC3A2_N"/>
    <property type="match status" value="1"/>
</dbReference>
<feature type="domain" description="Glycosyl hydrolase family 13 catalytic" evidence="3">
    <location>
        <begin position="128"/>
        <end position="417"/>
    </location>
</feature>
<dbReference type="GO" id="GO:1903801">
    <property type="term" value="P:L-leucine import across plasma membrane"/>
    <property type="evidence" value="ECO:0007669"/>
    <property type="project" value="TreeGrafter"/>
</dbReference>
<dbReference type="SUPFAM" id="SSF51445">
    <property type="entry name" value="(Trans)glycosidases"/>
    <property type="match status" value="1"/>
</dbReference>
<dbReference type="Gene3D" id="2.60.40.1180">
    <property type="entry name" value="Golgi alpha-mannosidase II"/>
    <property type="match status" value="1"/>
</dbReference>
<sequence length="462" mass="50757">MSKDLDVEMKDVELNEVDQEKQPMTDGEAGNGDGISPTSTEKNGIVKVKIPEDEAAVKFTGLSKEELLKVAGTPGWVRTRWALLVLFWLGWLGMLAGAVAIIVQAPRCKPLPKMNWWNEGPLYQIGDVAAFTGGNTLKGLAEKMESLSQLKVKGLVLGPIHVSDMDQSDSLSFTEIAPGVGTLEEFKFLIKTAQKKNIAVVLDLTPNYKGREPWFANGSVTDVAEKLKPALVYWLKEGVDGVQLSGVERLVTVVPNQWADIRAIVQNGTTDGKEKALFGVTEEGSVAEVSRLLNSSGVDLLMSGVLRSSLTGVDRAEALQHLYAQNQMSVAWTVGDRRHGHLASLVSPKMLTLNQMLLFTLPGTPVFNYGDEIGLEDEKNIFPKMLWDSPGTADAANSTEKDRESIRSFFQKLSELRGKERSLLYGSFRVLHNSTSCLGYLRQWDQSAGYLAAFNWGRSLRP</sequence>
<dbReference type="GO" id="GO:0015180">
    <property type="term" value="F:L-alanine transmembrane transporter activity"/>
    <property type="evidence" value="ECO:0007669"/>
    <property type="project" value="TreeGrafter"/>
</dbReference>
<evidence type="ECO:0000256" key="1">
    <source>
        <dbReference type="SAM" id="MobiDB-lite"/>
    </source>
</evidence>
<dbReference type="SMART" id="SM00642">
    <property type="entry name" value="Aamy"/>
    <property type="match status" value="1"/>
</dbReference>
<evidence type="ECO:0000259" key="3">
    <source>
        <dbReference type="SMART" id="SM00642"/>
    </source>
</evidence>
<dbReference type="GO" id="GO:0015190">
    <property type="term" value="F:L-leucine transmembrane transporter activity"/>
    <property type="evidence" value="ECO:0007669"/>
    <property type="project" value="TreeGrafter"/>
</dbReference>
<accession>A0A9D3RVP1</accession>
<dbReference type="EMBL" id="JAFIRN010000008">
    <property type="protein sequence ID" value="KAG5844800.1"/>
    <property type="molecule type" value="Genomic_DNA"/>
</dbReference>